<dbReference type="EMBL" id="JABMOJ010000015">
    <property type="protein sequence ID" value="NQV63780.1"/>
    <property type="molecule type" value="Genomic_DNA"/>
</dbReference>
<organism evidence="1 2">
    <name type="scientific">SAR86 cluster bacterium</name>
    <dbReference type="NCBI Taxonomy" id="2030880"/>
    <lineage>
        <taxon>Bacteria</taxon>
        <taxon>Pseudomonadati</taxon>
        <taxon>Pseudomonadota</taxon>
        <taxon>Gammaproteobacteria</taxon>
        <taxon>SAR86 cluster</taxon>
    </lineage>
</organism>
<gene>
    <name evidence="1" type="ORF">HQ497_00320</name>
</gene>
<evidence type="ECO:0000313" key="1">
    <source>
        <dbReference type="EMBL" id="NQV63780.1"/>
    </source>
</evidence>
<sequence length="81" mass="8570">MSFKPSSIEALNLLLQFDRANQGSGIKVHSNARPEVIAACELLFAKGLIDQADGGFLTDAGLEALLHVQVLASLLNEHAVA</sequence>
<reference evidence="1" key="1">
    <citation type="submission" date="2020-05" db="EMBL/GenBank/DDBJ databases">
        <title>Sulfur intermediates as new biogeochemical hubs in an aquatic model microbial ecosystem.</title>
        <authorList>
            <person name="Vigneron A."/>
        </authorList>
    </citation>
    <scope>NUCLEOTIDE SEQUENCE</scope>
    <source>
        <strain evidence="1">Bin.250</strain>
    </source>
</reference>
<protein>
    <submittedName>
        <fullName evidence="1">TIGR02647 family protein</fullName>
    </submittedName>
</protein>
<proteinExistence type="predicted"/>
<dbReference type="Proteomes" id="UP000754644">
    <property type="component" value="Unassembled WGS sequence"/>
</dbReference>
<dbReference type="NCBIfam" id="TIGR02647">
    <property type="entry name" value="DNA"/>
    <property type="match status" value="1"/>
</dbReference>
<dbReference type="Pfam" id="PF18918">
    <property type="entry name" value="DUF5669"/>
    <property type="match status" value="1"/>
</dbReference>
<name>A0A973A766_9GAMM</name>
<comment type="caution">
    <text evidence="1">The sequence shown here is derived from an EMBL/GenBank/DDBJ whole genome shotgun (WGS) entry which is preliminary data.</text>
</comment>
<dbReference type="InterPro" id="IPR013468">
    <property type="entry name" value="CHP02647"/>
</dbReference>
<evidence type="ECO:0000313" key="2">
    <source>
        <dbReference type="Proteomes" id="UP000754644"/>
    </source>
</evidence>
<dbReference type="AlphaFoldDB" id="A0A973A766"/>
<accession>A0A973A766</accession>